<dbReference type="InterPro" id="IPR011990">
    <property type="entry name" value="TPR-like_helical_dom_sf"/>
</dbReference>
<dbReference type="InterPro" id="IPR019734">
    <property type="entry name" value="TPR_rpt"/>
</dbReference>
<dbReference type="SMART" id="SM00671">
    <property type="entry name" value="SEL1"/>
    <property type="match status" value="3"/>
</dbReference>
<dbReference type="InterPro" id="IPR006597">
    <property type="entry name" value="Sel1-like"/>
</dbReference>
<dbReference type="AlphaFoldDB" id="A0A257LV92"/>
<dbReference type="PROSITE" id="PS50293">
    <property type="entry name" value="TPR_REGION"/>
    <property type="match status" value="2"/>
</dbReference>
<evidence type="ECO:0000313" key="3">
    <source>
        <dbReference type="Proteomes" id="UP000216312"/>
    </source>
</evidence>
<dbReference type="Pfam" id="PF00515">
    <property type="entry name" value="TPR_1"/>
    <property type="match status" value="2"/>
</dbReference>
<dbReference type="PANTHER" id="PTHR12558:SF13">
    <property type="entry name" value="CELL DIVISION CYCLE PROTEIN 27 HOMOLOG"/>
    <property type="match status" value="1"/>
</dbReference>
<dbReference type="SUPFAM" id="SSF48452">
    <property type="entry name" value="TPR-like"/>
    <property type="match status" value="2"/>
</dbReference>
<dbReference type="PANTHER" id="PTHR12558">
    <property type="entry name" value="CELL DIVISION CYCLE 16,23,27"/>
    <property type="match status" value="1"/>
</dbReference>
<dbReference type="Gene3D" id="1.25.40.10">
    <property type="entry name" value="Tetratricopeptide repeat domain"/>
    <property type="match status" value="1"/>
</dbReference>
<evidence type="ECO:0000256" key="1">
    <source>
        <dbReference type="PROSITE-ProRule" id="PRU00339"/>
    </source>
</evidence>
<protein>
    <submittedName>
        <fullName evidence="2">Uncharacterized protein</fullName>
    </submittedName>
</protein>
<name>A0A257LV92_UNCW3</name>
<dbReference type="SMART" id="SM00028">
    <property type="entry name" value="TPR"/>
    <property type="match status" value="8"/>
</dbReference>
<dbReference type="Pfam" id="PF13174">
    <property type="entry name" value="TPR_6"/>
    <property type="match status" value="1"/>
</dbReference>
<evidence type="ECO:0000313" key="2">
    <source>
        <dbReference type="EMBL" id="OYV03409.1"/>
    </source>
</evidence>
<dbReference type="Pfam" id="PF14559">
    <property type="entry name" value="TPR_19"/>
    <property type="match status" value="1"/>
</dbReference>
<keyword evidence="1" id="KW-0802">TPR repeat</keyword>
<accession>A0A257LV92</accession>
<reference evidence="3" key="1">
    <citation type="submission" date="2017-07" db="EMBL/GenBank/DDBJ databases">
        <title>Novel pathways for hydrocarbon cycling and metabolic interdependencies in hydrothermal sediment communities.</title>
        <authorList>
            <person name="Dombrowski N."/>
            <person name="Seitz K."/>
            <person name="Teske A."/>
            <person name="Baker B."/>
        </authorList>
    </citation>
    <scope>NUCLEOTIDE SEQUENCE [LARGE SCALE GENOMIC DNA]</scope>
</reference>
<gene>
    <name evidence="2" type="ORF">CGW93_01180</name>
</gene>
<dbReference type="Pfam" id="PF13176">
    <property type="entry name" value="TPR_7"/>
    <property type="match status" value="1"/>
</dbReference>
<dbReference type="EMBL" id="NMUJ01000007">
    <property type="protein sequence ID" value="OYV03409.1"/>
    <property type="molecule type" value="Genomic_DNA"/>
</dbReference>
<feature type="repeat" description="TPR" evidence="1">
    <location>
        <begin position="89"/>
        <end position="122"/>
    </location>
</feature>
<dbReference type="GO" id="GO:0031145">
    <property type="term" value="P:anaphase-promoting complex-dependent catabolic process"/>
    <property type="evidence" value="ECO:0007669"/>
    <property type="project" value="TreeGrafter"/>
</dbReference>
<dbReference type="Proteomes" id="UP000216312">
    <property type="component" value="Unassembled WGS sequence"/>
</dbReference>
<organism evidence="2 3">
    <name type="scientific">candidate division WOR-3 bacterium 4484_18</name>
    <dbReference type="NCBI Taxonomy" id="2020626"/>
    <lineage>
        <taxon>Bacteria</taxon>
        <taxon>Bacteria division WOR-3</taxon>
    </lineage>
</organism>
<dbReference type="GO" id="GO:0005737">
    <property type="term" value="C:cytoplasm"/>
    <property type="evidence" value="ECO:0007669"/>
    <property type="project" value="TreeGrafter"/>
</dbReference>
<dbReference type="GO" id="GO:0051301">
    <property type="term" value="P:cell division"/>
    <property type="evidence" value="ECO:0007669"/>
    <property type="project" value="TreeGrafter"/>
</dbReference>
<feature type="repeat" description="TPR" evidence="1">
    <location>
        <begin position="157"/>
        <end position="190"/>
    </location>
</feature>
<feature type="repeat" description="TPR" evidence="1">
    <location>
        <begin position="123"/>
        <end position="156"/>
    </location>
</feature>
<dbReference type="PROSITE" id="PS51257">
    <property type="entry name" value="PROKAR_LIPOPROTEIN"/>
    <property type="match status" value="1"/>
</dbReference>
<dbReference type="PROSITE" id="PS50005">
    <property type="entry name" value="TPR"/>
    <property type="match status" value="4"/>
</dbReference>
<sequence length="401" mass="46194">MVGKDSSMLEKGAKMRVWWILSLSFIIACATVPPEETKPPTPPTAPEEAARPSKATLYFSFGYDYYQKKMYPDAVKNFAKAIEESTSYVSAYVMLARSYTNMGEFAKAESVYFALLEAVPGELKAYYGLGKLHTIMGDYGRAIEYYNKAIELNPSYGEAYYGLGYAYEKLGNTEKALEYYQKTLECEPNLAGVKYRMAKIYEALSEYDKVVEMLASLVEEHPEDIDSRKLLADAYIELEQFDKALPHMQFLHERFTDNLEYCVKLARCYEGTANYEAARNLYLTAIEKDSTYAPAYYQLIRMDIKIKAFGEAERYIGIAKAHGIKTPIIFALEGDLFRERGDSAYKQKRLREALDLYRRSRSIFTNVVNMGDPDWAEYARKNIDVLNKKIKRTEDEIWWEQ</sequence>
<comment type="caution">
    <text evidence="2">The sequence shown here is derived from an EMBL/GenBank/DDBJ whole genome shotgun (WGS) entry which is preliminary data.</text>
</comment>
<dbReference type="GO" id="GO:0016567">
    <property type="term" value="P:protein ubiquitination"/>
    <property type="evidence" value="ECO:0007669"/>
    <property type="project" value="TreeGrafter"/>
</dbReference>
<feature type="repeat" description="TPR" evidence="1">
    <location>
        <begin position="55"/>
        <end position="88"/>
    </location>
</feature>
<proteinExistence type="predicted"/>